<feature type="chain" id="PRO_5003278970" evidence="1">
    <location>
        <begin position="24"/>
        <end position="257"/>
    </location>
</feature>
<dbReference type="EMBL" id="AFAR01000009">
    <property type="protein sequence ID" value="EGF29791.1"/>
    <property type="molecule type" value="Genomic_DNA"/>
</dbReference>
<evidence type="ECO:0000256" key="1">
    <source>
        <dbReference type="SAM" id="SignalP"/>
    </source>
</evidence>
<accession>F2AKL9</accession>
<gene>
    <name evidence="2" type="ORF">RBWH47_03191</name>
</gene>
<evidence type="ECO:0000313" key="2">
    <source>
        <dbReference type="EMBL" id="EGF29791.1"/>
    </source>
</evidence>
<dbReference type="AlphaFoldDB" id="F2AKL9"/>
<feature type="signal peptide" evidence="1">
    <location>
        <begin position="1"/>
        <end position="23"/>
    </location>
</feature>
<sequence length="257" mass="29909">MVTRRWSFLLLGLLALTTRPVSSQELRVQAVQEFNALNRLVAKGEKLLAKKPKPPEFLKPLVNAELSFVHRVCKPTDEQMEAIVESAEEALEGMVDLLDQRVRGRTASTIQYRGLNGQRLNQNPVQRIREDTMDYLPLLLTEEQYQKYKQESSQRERIEREAASDYLVALMGEKLILTKIQQRQLREAFLEEWPDLDVEWVVTYISNQRFVPIIPSKLLRKVLTTEQQTAWASFQQVNINVMLGQNAELFLEKEWLP</sequence>
<evidence type="ECO:0000313" key="3">
    <source>
        <dbReference type="Proteomes" id="UP000006222"/>
    </source>
</evidence>
<reference evidence="2 3" key="1">
    <citation type="journal article" date="2013" name="Mar. Genomics">
        <title>Expression of sulfatases in Rhodopirellula baltica and the diversity of sulfatases in the genus Rhodopirellula.</title>
        <authorList>
            <person name="Wegner C.E."/>
            <person name="Richter-Heitmann T."/>
            <person name="Klindworth A."/>
            <person name="Klockow C."/>
            <person name="Richter M."/>
            <person name="Achstetter T."/>
            <person name="Glockner F.O."/>
            <person name="Harder J."/>
        </authorList>
    </citation>
    <scope>NUCLEOTIDE SEQUENCE [LARGE SCALE GENOMIC DNA]</scope>
    <source>
        <strain evidence="2 3">WH47</strain>
    </source>
</reference>
<dbReference type="PATRIC" id="fig|991778.3.peg.202"/>
<protein>
    <submittedName>
        <fullName evidence="2">Uncharacterized protein</fullName>
    </submittedName>
</protein>
<organism evidence="2 3">
    <name type="scientific">Rhodopirellula baltica WH47</name>
    <dbReference type="NCBI Taxonomy" id="991778"/>
    <lineage>
        <taxon>Bacteria</taxon>
        <taxon>Pseudomonadati</taxon>
        <taxon>Planctomycetota</taxon>
        <taxon>Planctomycetia</taxon>
        <taxon>Pirellulales</taxon>
        <taxon>Pirellulaceae</taxon>
        <taxon>Rhodopirellula</taxon>
    </lineage>
</organism>
<name>F2AKL9_RHOBT</name>
<dbReference type="Proteomes" id="UP000006222">
    <property type="component" value="Unassembled WGS sequence"/>
</dbReference>
<comment type="caution">
    <text evidence="2">The sequence shown here is derived from an EMBL/GenBank/DDBJ whole genome shotgun (WGS) entry which is preliminary data.</text>
</comment>
<dbReference type="RefSeq" id="WP_007324186.1">
    <property type="nucleotide sequence ID" value="NZ_AFAR01000009.1"/>
</dbReference>
<proteinExistence type="predicted"/>
<keyword evidence="1" id="KW-0732">Signal</keyword>